<protein>
    <submittedName>
        <fullName evidence="2">CYFA0S07e05061g1_1</fullName>
    </submittedName>
</protein>
<accession>A0A061AVT7</accession>
<name>A0A061AVT7_CYBFA</name>
<dbReference type="OrthoDB" id="10691493at2759"/>
<gene>
    <name evidence="2" type="ORF">CYFA0S_07e05061g</name>
</gene>
<sequence length="971" mass="105896">MIVSDSTSAVNKSSKFDLGEDVVTSKSTSPTPSGVFDFADWFKSTGLRISESATRSAVFGSNETPVNDCHSGNQDQWLDGNVNCVHDDLIPYSGSIHRGLALSDCASLSGQNQSELDLMVYQSGVEDKSPYCFPDIAGKTPDIDVQSTSTAADVAVPDSTNAGHLPLPPKPNLLSTPCHQQKNTSGILEIPMLIDVVPDDTSLDITFDTSPNDIGFDLPSHLMVKSLQHELVPRAHSNSIDDTEHESLWSPFQRSPSFGAVPVNMESKFLPPGTDSSEPGEENDDEVMFVIPANFSLPVSRGLRLVTSGSTVEEYLPVSLRHCPVFASTPPPQSNTTAVNIHLLPSTPYPDDVSERDTTPDELWKRAKDIRRSKERTIDHNDFGALNDMDFGLFFSSEFVLRCSAVHGNKNMLQLGTYPLAGLYNGDHSHAAGKSSNSVSDPLYQIDKFAPTIDSVNSMPVNDFPRPSIPHLYLIDVSSPEVNPDPEDQTGAAVTDSADDWARSLDTAFGLNLDLGEEFQPFIDENMGHATGPSVTAVSSPISDEGNEKLPTVPSNPKSGNTGSAIFRKVSVLFKSQSGIDSLLSVRFREAEPTALDKNSHSASETPLSHPSTATLSPVGTVTARLFTRVPEGSNPILGESHFQEKYLTSLAPLEDDKEVSEVTLDVEQGQDWVLNNRFVGSPDLVPKRRRSIRRIFFPSSARPVENSNQGRSSTSVTVTKASKFTLYDKNGHLYDSKRSHETKSDKGSTRLISLWKSKSLSKRQVSTSSKDLNLESGKSLDGPVALYMLEHDLSLPHNLVSNGAELALRMLQPPSDNTSFDAADDANDPSFRPRTSDSDATMNSLLNEKLSVTIHSVSEHVLTPAPFPTMAISDDPAISNNAKRHRFRLMRSRTMVIGRPQTIRFALAPEFITEPVLKPPSAGSPDDVTLPHTTHNDHEPHRSILKRSSTTNGHGGIQKSRSIFRHLFRT</sequence>
<evidence type="ECO:0000256" key="1">
    <source>
        <dbReference type="SAM" id="MobiDB-lite"/>
    </source>
</evidence>
<organism evidence="2">
    <name type="scientific">Cyberlindnera fabianii</name>
    <name type="common">Yeast</name>
    <name type="synonym">Hansenula fabianii</name>
    <dbReference type="NCBI Taxonomy" id="36022"/>
    <lineage>
        <taxon>Eukaryota</taxon>
        <taxon>Fungi</taxon>
        <taxon>Dikarya</taxon>
        <taxon>Ascomycota</taxon>
        <taxon>Saccharomycotina</taxon>
        <taxon>Saccharomycetes</taxon>
        <taxon>Phaffomycetales</taxon>
        <taxon>Phaffomycetaceae</taxon>
        <taxon>Cyberlindnera</taxon>
    </lineage>
</organism>
<feature type="compositionally biased region" description="Polar residues" evidence="1">
    <location>
        <begin position="601"/>
        <end position="616"/>
    </location>
</feature>
<feature type="region of interest" description="Disordered" evidence="1">
    <location>
        <begin position="534"/>
        <end position="558"/>
    </location>
</feature>
<feature type="region of interest" description="Disordered" evidence="1">
    <location>
        <begin position="816"/>
        <end position="840"/>
    </location>
</feature>
<dbReference type="VEuPathDB" id="FungiDB:BON22_3821"/>
<dbReference type="EMBL" id="LK052892">
    <property type="protein sequence ID" value="CDR41689.1"/>
    <property type="molecule type" value="Genomic_DNA"/>
</dbReference>
<dbReference type="AlphaFoldDB" id="A0A061AVT7"/>
<feature type="region of interest" description="Disordered" evidence="1">
    <location>
        <begin position="595"/>
        <end position="616"/>
    </location>
</feature>
<reference evidence="2" key="1">
    <citation type="journal article" date="2014" name="Genome Announc.">
        <title>Genome sequence of the yeast Cyberlindnera fabianii (Hansenula fabianii).</title>
        <authorList>
            <person name="Freel K.C."/>
            <person name="Sarilar V."/>
            <person name="Neuveglise C."/>
            <person name="Devillers H."/>
            <person name="Friedrich A."/>
            <person name="Schacherer J."/>
        </authorList>
    </citation>
    <scope>NUCLEOTIDE SEQUENCE</scope>
    <source>
        <strain evidence="2">YJS4271</strain>
    </source>
</reference>
<evidence type="ECO:0000313" key="2">
    <source>
        <dbReference type="EMBL" id="CDR41689.1"/>
    </source>
</evidence>
<feature type="region of interest" description="Disordered" evidence="1">
    <location>
        <begin position="932"/>
        <end position="958"/>
    </location>
</feature>
<proteinExistence type="predicted"/>